<keyword evidence="2" id="KW-0472">Membrane</keyword>
<keyword evidence="2" id="KW-0812">Transmembrane</keyword>
<feature type="compositionally biased region" description="Polar residues" evidence="1">
    <location>
        <begin position="22"/>
        <end position="37"/>
    </location>
</feature>
<evidence type="ECO:0000256" key="2">
    <source>
        <dbReference type="SAM" id="Phobius"/>
    </source>
</evidence>
<evidence type="ECO:0000256" key="1">
    <source>
        <dbReference type="SAM" id="MobiDB-lite"/>
    </source>
</evidence>
<protein>
    <submittedName>
        <fullName evidence="3">Uncharacterized protein</fullName>
    </submittedName>
</protein>
<keyword evidence="4" id="KW-1185">Reference proteome</keyword>
<feature type="transmembrane region" description="Helical" evidence="2">
    <location>
        <begin position="73"/>
        <end position="92"/>
    </location>
</feature>
<keyword evidence="2" id="KW-1133">Transmembrane helix</keyword>
<dbReference type="AlphaFoldDB" id="A0AA40K1T9"/>
<proteinExistence type="predicted"/>
<organism evidence="3 4">
    <name type="scientific">Schizothecium vesticola</name>
    <dbReference type="NCBI Taxonomy" id="314040"/>
    <lineage>
        <taxon>Eukaryota</taxon>
        <taxon>Fungi</taxon>
        <taxon>Dikarya</taxon>
        <taxon>Ascomycota</taxon>
        <taxon>Pezizomycotina</taxon>
        <taxon>Sordariomycetes</taxon>
        <taxon>Sordariomycetidae</taxon>
        <taxon>Sordariales</taxon>
        <taxon>Schizotheciaceae</taxon>
        <taxon>Schizothecium</taxon>
    </lineage>
</organism>
<evidence type="ECO:0000313" key="4">
    <source>
        <dbReference type="Proteomes" id="UP001172155"/>
    </source>
</evidence>
<accession>A0AA40K1T9</accession>
<comment type="caution">
    <text evidence="3">The sequence shown here is derived from an EMBL/GenBank/DDBJ whole genome shotgun (WGS) entry which is preliminary data.</text>
</comment>
<sequence length="116" mass="12298">MSATRVTAMRAALRPTARRVQASPQRRLQSTYNTTPGTERGGHATGSPVGNKSTTKEAYGPDGSRSTASNKNLVFMGAAALAVGGVYSMFMARPEKVAEVGYKTDPDAVAKHRAQR</sequence>
<dbReference type="Proteomes" id="UP001172155">
    <property type="component" value="Unassembled WGS sequence"/>
</dbReference>
<gene>
    <name evidence="3" type="ORF">B0T18DRAFT_430145</name>
</gene>
<name>A0AA40K1T9_9PEZI</name>
<feature type="region of interest" description="Disordered" evidence="1">
    <location>
        <begin position="1"/>
        <end position="69"/>
    </location>
</feature>
<dbReference type="EMBL" id="JAUKUD010000005">
    <property type="protein sequence ID" value="KAK0742725.1"/>
    <property type="molecule type" value="Genomic_DNA"/>
</dbReference>
<reference evidence="3" key="1">
    <citation type="submission" date="2023-06" db="EMBL/GenBank/DDBJ databases">
        <title>Genome-scale phylogeny and comparative genomics of the fungal order Sordariales.</title>
        <authorList>
            <consortium name="Lawrence Berkeley National Laboratory"/>
            <person name="Hensen N."/>
            <person name="Bonometti L."/>
            <person name="Westerberg I."/>
            <person name="Brannstrom I.O."/>
            <person name="Guillou S."/>
            <person name="Cros-Aarteil S."/>
            <person name="Calhoun S."/>
            <person name="Haridas S."/>
            <person name="Kuo A."/>
            <person name="Mondo S."/>
            <person name="Pangilinan J."/>
            <person name="Riley R."/>
            <person name="LaButti K."/>
            <person name="Andreopoulos B."/>
            <person name="Lipzen A."/>
            <person name="Chen C."/>
            <person name="Yanf M."/>
            <person name="Daum C."/>
            <person name="Ng V."/>
            <person name="Clum A."/>
            <person name="Steindorff A."/>
            <person name="Ohm R."/>
            <person name="Martin F."/>
            <person name="Silar P."/>
            <person name="Natvig D."/>
            <person name="Lalanne C."/>
            <person name="Gautier V."/>
            <person name="Ament-velasquez S.L."/>
            <person name="Kruys A."/>
            <person name="Hutchinson M.I."/>
            <person name="Powell A.J."/>
            <person name="Barry K."/>
            <person name="Miller A.N."/>
            <person name="Grigoriev I.V."/>
            <person name="Debuchy R."/>
            <person name="Gladieux P."/>
            <person name="Thoren M.H."/>
            <person name="Johannesson H."/>
        </authorList>
    </citation>
    <scope>NUCLEOTIDE SEQUENCE</scope>
    <source>
        <strain evidence="3">SMH3187-1</strain>
    </source>
</reference>
<evidence type="ECO:0000313" key="3">
    <source>
        <dbReference type="EMBL" id="KAK0742725.1"/>
    </source>
</evidence>